<protein>
    <recommendedName>
        <fullName evidence="6">Cell shape-determining protein MreB</fullName>
    </recommendedName>
</protein>
<dbReference type="PANTHER" id="PTHR42749">
    <property type="entry name" value="CELL SHAPE-DETERMINING PROTEIN MREB"/>
    <property type="match status" value="1"/>
</dbReference>
<proteinExistence type="inferred from homology"/>
<dbReference type="InterPro" id="IPR043129">
    <property type="entry name" value="ATPase_NBD"/>
</dbReference>
<evidence type="ECO:0000256" key="4">
    <source>
        <dbReference type="ARBA" id="ARBA00022960"/>
    </source>
</evidence>
<feature type="binding site" evidence="6">
    <location>
        <begin position="204"/>
        <end position="207"/>
    </location>
    <ligand>
        <name>ATP</name>
        <dbReference type="ChEBI" id="CHEBI:30616"/>
    </ligand>
</feature>
<reference evidence="7" key="2">
    <citation type="journal article" date="2021" name="PeerJ">
        <title>Extensive microbial diversity within the chicken gut microbiome revealed by metagenomics and culture.</title>
        <authorList>
            <person name="Gilroy R."/>
            <person name="Ravi A."/>
            <person name="Getino M."/>
            <person name="Pursley I."/>
            <person name="Horton D.L."/>
            <person name="Alikhan N.F."/>
            <person name="Baker D."/>
            <person name="Gharbi K."/>
            <person name="Hall N."/>
            <person name="Watson M."/>
            <person name="Adriaenssens E.M."/>
            <person name="Foster-Nyarko E."/>
            <person name="Jarju S."/>
            <person name="Secka A."/>
            <person name="Antonio M."/>
            <person name="Oren A."/>
            <person name="Chaudhuri R.R."/>
            <person name="La Ragione R."/>
            <person name="Hildebrand F."/>
            <person name="Pallen M.J."/>
        </authorList>
    </citation>
    <scope>NUCLEOTIDE SEQUENCE</scope>
    <source>
        <strain evidence="7">CHK195-4489</strain>
    </source>
</reference>
<dbReference type="EMBL" id="DVMM01000167">
    <property type="protein sequence ID" value="HIU30170.1"/>
    <property type="molecule type" value="Genomic_DNA"/>
</dbReference>
<dbReference type="CDD" id="cd10225">
    <property type="entry name" value="ASKHA_NBD_MreB-like"/>
    <property type="match status" value="1"/>
</dbReference>
<dbReference type="GO" id="GO:0005524">
    <property type="term" value="F:ATP binding"/>
    <property type="evidence" value="ECO:0007669"/>
    <property type="project" value="UniProtKB-KW"/>
</dbReference>
<comment type="function">
    <text evidence="6">Forms membrane-associated dynamic filaments that are essential for cell shape determination. Acts by regulating cell wall synthesis and cell elongation, and thus cell shape. A feedback loop between cell geometry and MreB localization may maintain elongated cell shape by targeting cell wall growth to regions of negative cell wall curvature.</text>
</comment>
<dbReference type="NCBIfam" id="TIGR00904">
    <property type="entry name" value="mreB"/>
    <property type="match status" value="1"/>
</dbReference>
<feature type="binding site" evidence="6">
    <location>
        <begin position="284"/>
        <end position="287"/>
    </location>
    <ligand>
        <name>ATP</name>
        <dbReference type="ChEBI" id="CHEBI:30616"/>
    </ligand>
</feature>
<organism evidence="7 8">
    <name type="scientific">Candidatus Egerieisoma faecipullorum</name>
    <dbReference type="NCBI Taxonomy" id="2840963"/>
    <lineage>
        <taxon>Bacteria</taxon>
        <taxon>Bacillati</taxon>
        <taxon>Bacillota</taxon>
        <taxon>Clostridia</taxon>
        <taxon>Eubacteriales</taxon>
        <taxon>Clostridiaceae</taxon>
        <taxon>Clostridiaceae incertae sedis</taxon>
        <taxon>Candidatus Egerieisoma</taxon>
    </lineage>
</organism>
<comment type="subcellular location">
    <subcellularLocation>
        <location evidence="6">Cytoplasm</location>
    </subcellularLocation>
    <text evidence="6">Membrane-associated.</text>
</comment>
<feature type="binding site" evidence="6">
    <location>
        <begin position="11"/>
        <end position="13"/>
    </location>
    <ligand>
        <name>ATP</name>
        <dbReference type="ChEBI" id="CHEBI:30616"/>
    </ligand>
</feature>
<evidence type="ECO:0000256" key="1">
    <source>
        <dbReference type="ARBA" id="ARBA00022490"/>
    </source>
</evidence>
<dbReference type="PANTHER" id="PTHR42749:SF1">
    <property type="entry name" value="CELL SHAPE-DETERMINING PROTEIN MREB"/>
    <property type="match status" value="1"/>
</dbReference>
<keyword evidence="3 6" id="KW-0067">ATP-binding</keyword>
<comment type="subunit">
    <text evidence="6">Forms polymers.</text>
</comment>
<sequence length="339" mass="36144">MARDIGIDLGTANTLVHMSGKGIIIREPSVVAINKNTNEVLAVGDAAKRMIGRTPGSVVAIRPLRDGVIADFDMTEQMLRYFIRKAASVAGIGKPNLIICVPSGVTEVEYMAVEEAAERAGARKKPLLFEEPLLAAIGAGLPIEEATGCMVVDIGGGTSEVAVISMGGIVNSKSLRVAGDKLDEYISMYTKREHNLVIGERTAEDIKLTIGAAHPKPQEEYMEIKGRDLLTGLPKNVKISSSEVVEAIREPVTSIVDAIKEALEETPPELAADIMEKGIMLTGGGALLSGLDKIIKIETGMPVCVAEYPLDCVALGTGKCLEEGNLRKILYQNRTSGMF</sequence>
<keyword evidence="2 6" id="KW-0547">Nucleotide-binding</keyword>
<reference evidence="7" key="1">
    <citation type="submission" date="2020-10" db="EMBL/GenBank/DDBJ databases">
        <authorList>
            <person name="Gilroy R."/>
        </authorList>
    </citation>
    <scope>NUCLEOTIDE SEQUENCE</scope>
    <source>
        <strain evidence="7">CHK195-4489</strain>
    </source>
</reference>
<gene>
    <name evidence="6" type="primary">mreB</name>
    <name evidence="7" type="ORF">IAD50_07745</name>
</gene>
<keyword evidence="4 6" id="KW-0133">Cell shape</keyword>
<evidence type="ECO:0000313" key="8">
    <source>
        <dbReference type="Proteomes" id="UP000824089"/>
    </source>
</evidence>
<dbReference type="GO" id="GO:0005737">
    <property type="term" value="C:cytoplasm"/>
    <property type="evidence" value="ECO:0007669"/>
    <property type="project" value="UniProtKB-SubCell"/>
</dbReference>
<dbReference type="HAMAP" id="MF_02207">
    <property type="entry name" value="MreB"/>
    <property type="match status" value="1"/>
</dbReference>
<dbReference type="SUPFAM" id="SSF53067">
    <property type="entry name" value="Actin-like ATPase domain"/>
    <property type="match status" value="2"/>
</dbReference>
<dbReference type="GO" id="GO:0000902">
    <property type="term" value="P:cell morphogenesis"/>
    <property type="evidence" value="ECO:0007669"/>
    <property type="project" value="InterPro"/>
</dbReference>
<evidence type="ECO:0000256" key="5">
    <source>
        <dbReference type="ARBA" id="ARBA00023458"/>
    </source>
</evidence>
<dbReference type="AlphaFoldDB" id="A0A9D1LAH1"/>
<accession>A0A9D1LAH1</accession>
<dbReference type="NCBIfam" id="NF010539">
    <property type="entry name" value="PRK13927.1"/>
    <property type="match status" value="1"/>
</dbReference>
<dbReference type="GO" id="GO:0008360">
    <property type="term" value="P:regulation of cell shape"/>
    <property type="evidence" value="ECO:0007669"/>
    <property type="project" value="UniProtKB-UniRule"/>
</dbReference>
<comment type="caution">
    <text evidence="7">The sequence shown here is derived from an EMBL/GenBank/DDBJ whole genome shotgun (WGS) entry which is preliminary data.</text>
</comment>
<feature type="binding site" evidence="6">
    <location>
        <begin position="156"/>
        <end position="158"/>
    </location>
    <ligand>
        <name>ATP</name>
        <dbReference type="ChEBI" id="CHEBI:30616"/>
    </ligand>
</feature>
<evidence type="ECO:0000256" key="2">
    <source>
        <dbReference type="ARBA" id="ARBA00022741"/>
    </source>
</evidence>
<dbReference type="Pfam" id="PF06723">
    <property type="entry name" value="MreB_Mbl"/>
    <property type="match status" value="1"/>
</dbReference>
<dbReference type="InterPro" id="IPR056546">
    <property type="entry name" value="MreB_MamK-like"/>
</dbReference>
<evidence type="ECO:0000256" key="6">
    <source>
        <dbReference type="HAMAP-Rule" id="MF_02207"/>
    </source>
</evidence>
<keyword evidence="1 6" id="KW-0963">Cytoplasm</keyword>
<dbReference type="Proteomes" id="UP000824089">
    <property type="component" value="Unassembled WGS sequence"/>
</dbReference>
<name>A0A9D1LAH1_9CLOT</name>
<dbReference type="InterPro" id="IPR004753">
    <property type="entry name" value="MreB"/>
</dbReference>
<dbReference type="Gene3D" id="3.30.420.40">
    <property type="match status" value="2"/>
</dbReference>
<evidence type="ECO:0000313" key="7">
    <source>
        <dbReference type="EMBL" id="HIU30170.1"/>
    </source>
</evidence>
<comment type="similarity">
    <text evidence="5 6">Belongs to the FtsA/MreB family.</text>
</comment>
<evidence type="ECO:0000256" key="3">
    <source>
        <dbReference type="ARBA" id="ARBA00022840"/>
    </source>
</evidence>
<dbReference type="PRINTS" id="PR01652">
    <property type="entry name" value="SHAPEPROTEIN"/>
</dbReference>